<comment type="similarity">
    <text evidence="3">Belongs to the Nudix hydrolase family. NudK subfamily.</text>
</comment>
<dbReference type="EMBL" id="CP061800">
    <property type="protein sequence ID" value="QTA87448.1"/>
    <property type="molecule type" value="Genomic_DNA"/>
</dbReference>
<evidence type="ECO:0000256" key="1">
    <source>
        <dbReference type="ARBA" id="ARBA00000847"/>
    </source>
</evidence>
<evidence type="ECO:0000256" key="4">
    <source>
        <dbReference type="ARBA" id="ARBA00016377"/>
    </source>
</evidence>
<dbReference type="SUPFAM" id="SSF55811">
    <property type="entry name" value="Nudix"/>
    <property type="match status" value="1"/>
</dbReference>
<dbReference type="Proteomes" id="UP000663722">
    <property type="component" value="Chromosome"/>
</dbReference>
<dbReference type="KEGG" id="dmm:dnm_034820"/>
<evidence type="ECO:0000256" key="3">
    <source>
        <dbReference type="ARBA" id="ARBA00007275"/>
    </source>
</evidence>
<reference evidence="9" key="1">
    <citation type="journal article" date="2021" name="Microb. Physiol.">
        <title>Proteogenomic Insights into the Physiology of Marine, Sulfate-Reducing, Filamentous Desulfonema limicola and Desulfonema magnum.</title>
        <authorList>
            <person name="Schnaars V."/>
            <person name="Wohlbrand L."/>
            <person name="Scheve S."/>
            <person name="Hinrichs C."/>
            <person name="Reinhardt R."/>
            <person name="Rabus R."/>
        </authorList>
    </citation>
    <scope>NUCLEOTIDE SEQUENCE</scope>
    <source>
        <strain evidence="9">4be13</strain>
    </source>
</reference>
<dbReference type="InterPro" id="IPR000086">
    <property type="entry name" value="NUDIX_hydrolase_dom"/>
</dbReference>
<dbReference type="InterPro" id="IPR015797">
    <property type="entry name" value="NUDIX_hydrolase-like_dom_sf"/>
</dbReference>
<accession>A0A975GP16</accession>
<dbReference type="Pfam" id="PF00293">
    <property type="entry name" value="NUDIX"/>
    <property type="match status" value="1"/>
</dbReference>
<evidence type="ECO:0000313" key="9">
    <source>
        <dbReference type="EMBL" id="QTA87448.1"/>
    </source>
</evidence>
<proteinExistence type="inferred from homology"/>
<dbReference type="RefSeq" id="WP_207682629.1">
    <property type="nucleotide sequence ID" value="NZ_CP061800.1"/>
</dbReference>
<evidence type="ECO:0000313" key="10">
    <source>
        <dbReference type="Proteomes" id="UP000663722"/>
    </source>
</evidence>
<comment type="catalytic activity">
    <reaction evidence="1">
        <text>GDP-alpha-D-mannose + H2O = alpha-D-mannose 1-phosphate + GMP + 2 H(+)</text>
        <dbReference type="Rhea" id="RHEA:27978"/>
        <dbReference type="ChEBI" id="CHEBI:15377"/>
        <dbReference type="ChEBI" id="CHEBI:15378"/>
        <dbReference type="ChEBI" id="CHEBI:57527"/>
        <dbReference type="ChEBI" id="CHEBI:58115"/>
        <dbReference type="ChEBI" id="CHEBI:58409"/>
    </reaction>
</comment>
<dbReference type="InterPro" id="IPR020084">
    <property type="entry name" value="NUDIX_hydrolase_CS"/>
</dbReference>
<name>A0A975GP16_9BACT</name>
<dbReference type="GO" id="GO:0019693">
    <property type="term" value="P:ribose phosphate metabolic process"/>
    <property type="evidence" value="ECO:0007669"/>
    <property type="project" value="TreeGrafter"/>
</dbReference>
<evidence type="ECO:0000256" key="5">
    <source>
        <dbReference type="ARBA" id="ARBA00022801"/>
    </source>
</evidence>
<gene>
    <name evidence="9" type="ORF">dnm_034820</name>
</gene>
<keyword evidence="5 9" id="KW-0378">Hydrolase</keyword>
<keyword evidence="10" id="KW-1185">Reference proteome</keyword>
<comment type="cofactor">
    <cofactor evidence="2">
        <name>Mg(2+)</name>
        <dbReference type="ChEBI" id="CHEBI:18420"/>
    </cofactor>
</comment>
<dbReference type="PROSITE" id="PS00893">
    <property type="entry name" value="NUDIX_BOX"/>
    <property type="match status" value="1"/>
</dbReference>
<dbReference type="PROSITE" id="PS51462">
    <property type="entry name" value="NUDIX"/>
    <property type="match status" value="1"/>
</dbReference>
<feature type="domain" description="Nudix hydrolase" evidence="8">
    <location>
        <begin position="37"/>
        <end position="166"/>
    </location>
</feature>
<dbReference type="PANTHER" id="PTHR11839:SF18">
    <property type="entry name" value="NUDIX HYDROLASE DOMAIN-CONTAINING PROTEIN"/>
    <property type="match status" value="1"/>
</dbReference>
<evidence type="ECO:0000256" key="2">
    <source>
        <dbReference type="ARBA" id="ARBA00001946"/>
    </source>
</evidence>
<dbReference type="PANTHER" id="PTHR11839">
    <property type="entry name" value="UDP/ADP-SUGAR PYROPHOSPHATASE"/>
    <property type="match status" value="1"/>
</dbReference>
<dbReference type="GO" id="GO:0006753">
    <property type="term" value="P:nucleoside phosphate metabolic process"/>
    <property type="evidence" value="ECO:0007669"/>
    <property type="project" value="TreeGrafter"/>
</dbReference>
<evidence type="ECO:0000256" key="6">
    <source>
        <dbReference type="ARBA" id="ARBA00032162"/>
    </source>
</evidence>
<dbReference type="Gene3D" id="3.90.79.10">
    <property type="entry name" value="Nucleoside Triphosphate Pyrophosphohydrolase"/>
    <property type="match status" value="1"/>
</dbReference>
<protein>
    <recommendedName>
        <fullName evidence="4">GDP-mannose pyrophosphatase</fullName>
    </recommendedName>
    <alternativeName>
        <fullName evidence="6">GDP-mannose hydrolase</fullName>
    </alternativeName>
    <alternativeName>
        <fullName evidence="7">GDPMK</fullName>
    </alternativeName>
</protein>
<dbReference type="AlphaFoldDB" id="A0A975GP16"/>
<organism evidence="9 10">
    <name type="scientific">Desulfonema magnum</name>
    <dbReference type="NCBI Taxonomy" id="45655"/>
    <lineage>
        <taxon>Bacteria</taxon>
        <taxon>Pseudomonadati</taxon>
        <taxon>Thermodesulfobacteriota</taxon>
        <taxon>Desulfobacteria</taxon>
        <taxon>Desulfobacterales</taxon>
        <taxon>Desulfococcaceae</taxon>
        <taxon>Desulfonema</taxon>
    </lineage>
</organism>
<dbReference type="GO" id="GO:0016787">
    <property type="term" value="F:hydrolase activity"/>
    <property type="evidence" value="ECO:0007669"/>
    <property type="project" value="UniProtKB-KW"/>
</dbReference>
<evidence type="ECO:0000259" key="8">
    <source>
        <dbReference type="PROSITE" id="PS51462"/>
    </source>
</evidence>
<sequence length="184" mass="20524">MSAKVNKRTTLHQGRVFKIVTENITLSNGVTIDMEIVHHPGASAIVPLSDRGTVIMVRQYRHAIGDYIWEIPAGTLGPEEAPLACAKRELTEETGFSANNWQKLGEITPIPAYSDERIHLFLATDLSPAEQNLDEDEILNVHEIKFDEAMEMVYKGKIQDSKSISGLFMAKHICFQSSYLNPGI</sequence>
<evidence type="ECO:0000256" key="7">
    <source>
        <dbReference type="ARBA" id="ARBA00032272"/>
    </source>
</evidence>